<dbReference type="InterPro" id="IPR036705">
    <property type="entry name" value="Ribosyl_crysJ1_sf"/>
</dbReference>
<keyword evidence="3" id="KW-1185">Reference proteome</keyword>
<keyword evidence="2" id="KW-0378">Hydrolase</keyword>
<dbReference type="Proteomes" id="UP000317369">
    <property type="component" value="Chromosome"/>
</dbReference>
<evidence type="ECO:0000256" key="1">
    <source>
        <dbReference type="PIRSR" id="PIRSR605502-1"/>
    </source>
</evidence>
<organism evidence="2 3">
    <name type="scientific">Poriferisphaera corsica</name>
    <dbReference type="NCBI Taxonomy" id="2528020"/>
    <lineage>
        <taxon>Bacteria</taxon>
        <taxon>Pseudomonadati</taxon>
        <taxon>Planctomycetota</taxon>
        <taxon>Phycisphaerae</taxon>
        <taxon>Phycisphaerales</taxon>
        <taxon>Phycisphaeraceae</taxon>
        <taxon>Poriferisphaera</taxon>
    </lineage>
</organism>
<keyword evidence="1" id="KW-0479">Metal-binding</keyword>
<dbReference type="GO" id="GO:0016787">
    <property type="term" value="F:hydrolase activity"/>
    <property type="evidence" value="ECO:0007669"/>
    <property type="project" value="UniProtKB-KW"/>
</dbReference>
<keyword evidence="1" id="KW-0460">Magnesium</keyword>
<protein>
    <submittedName>
        <fullName evidence="2">ADP-ribosylglycohydrolase</fullName>
    </submittedName>
</protein>
<sequence length="440" mass="48977">MSYLGAPDMKKQLEEIIHWYELRQDQGGGLGVDELMGELDGVMAHVRDQFQEMEICSRLSSQEPDDLEAIKLLRPEGDRRLVARLADIADFDDRLMGAMMGRFAGCTLGAAVELLEIDRMKGLAEIGGDEWPPMDYWQYVTNGDVLRYTKNRFIDYTRDRMCGVPVDDDIAYTLMGLMVVERFGPCFGTADVVAMWDELIPIAYTAEERALENYRAGVDVEKIGEVNNPYVEWIGAWIRSDGWGYMSAGWPEVAAEMAYRDAVVSHRRNGVYGEMMFSAAIAAAFTLDCPLRAIEIGLQEIPAKSRFADAIRWALSVADDVTDYQDARDRVEAQFKDMNIVHAINNACLVVFGIALGGLDITKAISQTVAMGMDNDCTAATVGSLIGAVVGKDGIPAHWTEPFGDTIQSYFNGIESFSIKDVHARFMTQAEKVWAYHQSS</sequence>
<dbReference type="SUPFAM" id="SSF101478">
    <property type="entry name" value="ADP-ribosylglycohydrolase"/>
    <property type="match status" value="1"/>
</dbReference>
<feature type="binding site" evidence="1">
    <location>
        <position position="374"/>
    </location>
    <ligand>
        <name>Mg(2+)</name>
        <dbReference type="ChEBI" id="CHEBI:18420"/>
        <label>1</label>
    </ligand>
</feature>
<dbReference type="Pfam" id="PF03747">
    <property type="entry name" value="ADP_ribosyl_GH"/>
    <property type="match status" value="1"/>
</dbReference>
<evidence type="ECO:0000313" key="3">
    <source>
        <dbReference type="Proteomes" id="UP000317369"/>
    </source>
</evidence>
<dbReference type="GO" id="GO:0046872">
    <property type="term" value="F:metal ion binding"/>
    <property type="evidence" value="ECO:0007669"/>
    <property type="project" value="UniProtKB-KW"/>
</dbReference>
<dbReference type="Gene3D" id="1.10.4080.10">
    <property type="entry name" value="ADP-ribosylation/Crystallin J1"/>
    <property type="match status" value="1"/>
</dbReference>
<feature type="binding site" evidence="1">
    <location>
        <position position="376"/>
    </location>
    <ligand>
        <name>Mg(2+)</name>
        <dbReference type="ChEBI" id="CHEBI:18420"/>
        <label>1</label>
    </ligand>
</feature>
<name>A0A517YV32_9BACT</name>
<dbReference type="OrthoDB" id="9798107at2"/>
<dbReference type="KEGG" id="pcor:KS4_20730"/>
<dbReference type="InterPro" id="IPR005502">
    <property type="entry name" value="Ribosyl_crysJ1"/>
</dbReference>
<dbReference type="AlphaFoldDB" id="A0A517YV32"/>
<dbReference type="RefSeq" id="WP_145077520.1">
    <property type="nucleotide sequence ID" value="NZ_CP036425.1"/>
</dbReference>
<accession>A0A517YV32</accession>
<proteinExistence type="predicted"/>
<comment type="cofactor">
    <cofactor evidence="1">
        <name>Mg(2+)</name>
        <dbReference type="ChEBI" id="CHEBI:18420"/>
    </cofactor>
    <text evidence="1">Binds 2 magnesium ions per subunit.</text>
</comment>
<dbReference type="EMBL" id="CP036425">
    <property type="protein sequence ID" value="QDU34012.1"/>
    <property type="molecule type" value="Genomic_DNA"/>
</dbReference>
<reference evidence="2 3" key="1">
    <citation type="submission" date="2019-02" db="EMBL/GenBank/DDBJ databases">
        <title>Deep-cultivation of Planctomycetes and their phenomic and genomic characterization uncovers novel biology.</title>
        <authorList>
            <person name="Wiegand S."/>
            <person name="Jogler M."/>
            <person name="Boedeker C."/>
            <person name="Pinto D."/>
            <person name="Vollmers J."/>
            <person name="Rivas-Marin E."/>
            <person name="Kohn T."/>
            <person name="Peeters S.H."/>
            <person name="Heuer A."/>
            <person name="Rast P."/>
            <person name="Oberbeckmann S."/>
            <person name="Bunk B."/>
            <person name="Jeske O."/>
            <person name="Meyerdierks A."/>
            <person name="Storesund J.E."/>
            <person name="Kallscheuer N."/>
            <person name="Luecker S."/>
            <person name="Lage O.M."/>
            <person name="Pohl T."/>
            <person name="Merkel B.J."/>
            <person name="Hornburger P."/>
            <person name="Mueller R.-W."/>
            <person name="Bruemmer F."/>
            <person name="Labrenz M."/>
            <person name="Spormann A.M."/>
            <person name="Op den Camp H."/>
            <person name="Overmann J."/>
            <person name="Amann R."/>
            <person name="Jetten M.S.M."/>
            <person name="Mascher T."/>
            <person name="Medema M.H."/>
            <person name="Devos D.P."/>
            <person name="Kaster A.-K."/>
            <person name="Ovreas L."/>
            <person name="Rohde M."/>
            <person name="Galperin M.Y."/>
            <person name="Jogler C."/>
        </authorList>
    </citation>
    <scope>NUCLEOTIDE SEQUENCE [LARGE SCALE GENOMIC DNA]</scope>
    <source>
        <strain evidence="2 3">KS4</strain>
    </source>
</reference>
<evidence type="ECO:0000313" key="2">
    <source>
        <dbReference type="EMBL" id="QDU34012.1"/>
    </source>
</evidence>
<gene>
    <name evidence="2" type="ORF">KS4_20730</name>
</gene>